<proteinExistence type="predicted"/>
<dbReference type="Gene3D" id="3.40.50.2000">
    <property type="entry name" value="Glycogen Phosphorylase B"/>
    <property type="match status" value="1"/>
</dbReference>
<dbReference type="GO" id="GO:0016757">
    <property type="term" value="F:glycosyltransferase activity"/>
    <property type="evidence" value="ECO:0007669"/>
    <property type="project" value="UniProtKB-KW"/>
</dbReference>
<evidence type="ECO:0000313" key="4">
    <source>
        <dbReference type="EMBL" id="EUA52373.1"/>
    </source>
</evidence>
<feature type="domain" description="Glycosyltransferase subfamily 4-like N-terminal" evidence="3">
    <location>
        <begin position="13"/>
        <end position="65"/>
    </location>
</feature>
<evidence type="ECO:0000259" key="3">
    <source>
        <dbReference type="Pfam" id="PF13579"/>
    </source>
</evidence>
<dbReference type="PATRIC" id="fig|1299334.3.peg.3666"/>
<gene>
    <name evidence="4" type="ORF">I553_2560</name>
</gene>
<name>X8CAA5_MYCXE</name>
<dbReference type="Pfam" id="PF13579">
    <property type="entry name" value="Glyco_trans_4_4"/>
    <property type="match status" value="1"/>
</dbReference>
<dbReference type="EMBL" id="JAOB01000033">
    <property type="protein sequence ID" value="EUA52373.1"/>
    <property type="molecule type" value="Genomic_DNA"/>
</dbReference>
<protein>
    <submittedName>
        <fullName evidence="4">Glycosyl transferase 4-like domain protein</fullName>
    </submittedName>
</protein>
<evidence type="ECO:0000256" key="1">
    <source>
        <dbReference type="ARBA" id="ARBA00022676"/>
    </source>
</evidence>
<evidence type="ECO:0000256" key="2">
    <source>
        <dbReference type="ARBA" id="ARBA00022679"/>
    </source>
</evidence>
<reference evidence="4" key="1">
    <citation type="submission" date="2014-01" db="EMBL/GenBank/DDBJ databases">
        <authorList>
            <person name="Brown-Elliot B."/>
            <person name="Wallace R."/>
            <person name="Lenaerts A."/>
            <person name="Ordway D."/>
            <person name="DeGroote M.A."/>
            <person name="Parker T."/>
            <person name="Sizemore C."/>
            <person name="Tallon L.J."/>
            <person name="Sadzewicz L.K."/>
            <person name="Sengamalay N."/>
            <person name="Fraser C.M."/>
            <person name="Hine E."/>
            <person name="Shefchek K.A."/>
            <person name="Das S.P."/>
            <person name="Tettelin H."/>
        </authorList>
    </citation>
    <scope>NUCLEOTIDE SEQUENCE [LARGE SCALE GENOMIC DNA]</scope>
    <source>
        <strain evidence="4">4042</strain>
    </source>
</reference>
<keyword evidence="2 4" id="KW-0808">Transferase</keyword>
<organism evidence="4">
    <name type="scientific">Mycobacterium xenopi 4042</name>
    <dbReference type="NCBI Taxonomy" id="1299334"/>
    <lineage>
        <taxon>Bacteria</taxon>
        <taxon>Bacillati</taxon>
        <taxon>Actinomycetota</taxon>
        <taxon>Actinomycetes</taxon>
        <taxon>Mycobacteriales</taxon>
        <taxon>Mycobacteriaceae</taxon>
        <taxon>Mycobacterium</taxon>
    </lineage>
</organism>
<dbReference type="AlphaFoldDB" id="X8CAA5"/>
<accession>X8CAA5</accession>
<sequence length="109" mass="11827">MAIVAESFLPHVNGVSNSVVRIVEHLRRTSHEALVIAPDTPPGQPRAERVHDGIRVHRVPSRMFPKVTSLPLGLPVPGFCACCADSTPTSCIWPRRRCWATAGCRPPGA</sequence>
<comment type="caution">
    <text evidence="4">The sequence shown here is derived from an EMBL/GenBank/DDBJ whole genome shotgun (WGS) entry which is preliminary data.</text>
</comment>
<keyword evidence="1" id="KW-0328">Glycosyltransferase</keyword>
<dbReference type="InterPro" id="IPR028098">
    <property type="entry name" value="Glyco_trans_4-like_N"/>
</dbReference>
<dbReference type="SUPFAM" id="SSF53756">
    <property type="entry name" value="UDP-Glycosyltransferase/glycogen phosphorylase"/>
    <property type="match status" value="1"/>
</dbReference>